<protein>
    <submittedName>
        <fullName evidence="2">Uncharacterized protein</fullName>
    </submittedName>
</protein>
<dbReference type="RefSeq" id="WP_270074967.1">
    <property type="nucleotide sequence ID" value="NZ_JAJAQC010000074.1"/>
</dbReference>
<evidence type="ECO:0000313" key="3">
    <source>
        <dbReference type="Proteomes" id="UP001140076"/>
    </source>
</evidence>
<dbReference type="EMBL" id="JAJAQC010000074">
    <property type="protein sequence ID" value="MDA0567729.1"/>
    <property type="molecule type" value="Genomic_DNA"/>
</dbReference>
<reference evidence="2" key="1">
    <citation type="submission" date="2021-10" db="EMBL/GenBank/DDBJ databases">
        <title>Streptomonospora sp. nov., isolated from mangrove soil.</title>
        <authorList>
            <person name="Chen X."/>
            <person name="Ge X."/>
            <person name="Liu W."/>
        </authorList>
    </citation>
    <scope>NUCLEOTIDE SEQUENCE</scope>
    <source>
        <strain evidence="2">S1-112</strain>
    </source>
</reference>
<organism evidence="2 3">
    <name type="scientific">Streptomonospora mangrovi</name>
    <dbReference type="NCBI Taxonomy" id="2883123"/>
    <lineage>
        <taxon>Bacteria</taxon>
        <taxon>Bacillati</taxon>
        <taxon>Actinomycetota</taxon>
        <taxon>Actinomycetes</taxon>
        <taxon>Streptosporangiales</taxon>
        <taxon>Nocardiopsidaceae</taxon>
        <taxon>Streptomonospora</taxon>
    </lineage>
</organism>
<accession>A0A9X3NTI3</accession>
<comment type="caution">
    <text evidence="2">The sequence shown here is derived from an EMBL/GenBank/DDBJ whole genome shotgun (WGS) entry which is preliminary data.</text>
</comment>
<keyword evidence="3" id="KW-1185">Reference proteome</keyword>
<evidence type="ECO:0000313" key="2">
    <source>
        <dbReference type="EMBL" id="MDA0567729.1"/>
    </source>
</evidence>
<dbReference type="Proteomes" id="UP001140076">
    <property type="component" value="Unassembled WGS sequence"/>
</dbReference>
<name>A0A9X3NTI3_9ACTN</name>
<feature type="region of interest" description="Disordered" evidence="1">
    <location>
        <begin position="261"/>
        <end position="292"/>
    </location>
</feature>
<sequence length="292" mass="31464">MNGDIGGPADFHMPYGLPPEGGAARDGGRSTATYGTRVSGPVRYLPVLLGGEVIGYLYASVRGNAASYIRRLGARATREGAEGAVEWARRLRAAHREGLTPQEALERWIGAEEHPHAGAVPVGTGFAEAESYEELMQRANPGYVEPEVPQVPMYDSEGTPLDRDQPGGWGPIGPLRTEDPEGYRMVSLTPVLYYPVLRGGAGLGYVWAAEAGDAAGFAPRVEARGAGYRARTAWVDRFKLGKREGRTPLETIRWWKGAAEDPVAGRVPSEAQEQRAADSKALNLLAQDQTRP</sequence>
<feature type="region of interest" description="Disordered" evidence="1">
    <location>
        <begin position="1"/>
        <end position="30"/>
    </location>
</feature>
<gene>
    <name evidence="2" type="ORF">LG943_25905</name>
</gene>
<evidence type="ECO:0000256" key="1">
    <source>
        <dbReference type="SAM" id="MobiDB-lite"/>
    </source>
</evidence>
<proteinExistence type="predicted"/>
<dbReference type="AlphaFoldDB" id="A0A9X3NTI3"/>